<dbReference type="InterPro" id="IPR013783">
    <property type="entry name" value="Ig-like_fold"/>
</dbReference>
<evidence type="ECO:0000313" key="10">
    <source>
        <dbReference type="EMBL" id="BAB32377.1"/>
    </source>
</evidence>
<dbReference type="SUPFAM" id="SSF48726">
    <property type="entry name" value="Immunoglobulin"/>
    <property type="match status" value="1"/>
</dbReference>
<dbReference type="GO" id="GO:0016020">
    <property type="term" value="C:membrane"/>
    <property type="evidence" value="ECO:0007669"/>
    <property type="project" value="UniProtKB-SubCell"/>
</dbReference>
<dbReference type="InterPro" id="IPR003599">
    <property type="entry name" value="Ig_sub"/>
</dbReference>
<evidence type="ECO:0000256" key="3">
    <source>
        <dbReference type="ARBA" id="ARBA00022692"/>
    </source>
</evidence>
<evidence type="ECO:0000256" key="6">
    <source>
        <dbReference type="ARBA" id="ARBA00023157"/>
    </source>
</evidence>
<keyword evidence="8" id="KW-0732">Signal</keyword>
<keyword evidence="4" id="KW-1133">Transmembrane helix</keyword>
<reference evidence="10" key="4">
    <citation type="submission" date="2000-08" db="EMBL/GenBank/DDBJ databases">
        <authorList>
            <person name="Adachi J."/>
            <person name="Aizawa K."/>
            <person name="Akahira S."/>
            <person name="Akimura T."/>
            <person name="Arai A."/>
            <person name="Aono H."/>
            <person name="Arakawa T."/>
            <person name="Bono H."/>
            <person name="Carninci P."/>
            <person name="Fukuda S."/>
            <person name="Fukunishi Y."/>
            <person name="Furuno M."/>
            <person name="Hanagaki T."/>
            <person name="Hara A."/>
            <person name="Hayatsu N."/>
            <person name="Hiramoto K."/>
            <person name="Hiraoka T."/>
            <person name="Hori F."/>
            <person name="Imotani K."/>
            <person name="Ishii Y."/>
            <person name="Itoh M."/>
            <person name="Izawa M."/>
            <person name="Kasukawa T."/>
            <person name="Kato H."/>
            <person name="Kawai J."/>
            <person name="Kojima Y."/>
            <person name="Konno H."/>
            <person name="Kouda M."/>
            <person name="Koya S."/>
            <person name="Kurihara C."/>
            <person name="Matsuyama T."/>
            <person name="Miyazaki A."/>
            <person name="Nishi K."/>
            <person name="Nomura K."/>
            <person name="Numazaki R."/>
            <person name="Ohno M."/>
            <person name="Okazaki Y."/>
            <person name="Okido T."/>
            <person name="Owa C."/>
            <person name="Saito H."/>
            <person name="Saito R."/>
            <person name="Sakai C."/>
            <person name="Sakai K."/>
            <person name="Sano H."/>
            <person name="Sasaki D."/>
            <person name="Shibata K."/>
            <person name="Shibata Y."/>
            <person name="Shinagawa A."/>
            <person name="Shiraki T."/>
            <person name="Sogabe Y."/>
            <person name="Suzuki H."/>
            <person name="Tagami M."/>
            <person name="Tagawa A."/>
            <person name="Takahashi F."/>
            <person name="Tanaka T."/>
            <person name="Tejima Y."/>
            <person name="Toya T."/>
            <person name="Yamamura T."/>
            <person name="Yasunishi A."/>
            <person name="Yoshida K."/>
            <person name="Yoshino M."/>
            <person name="Muramatsu M."/>
            <person name="Hayashizaki Y."/>
        </authorList>
    </citation>
    <scope>NUCLEOTIDE SEQUENCE</scope>
    <source>
        <strain evidence="10">C57BL/6J</strain>
        <tissue evidence="10">Mammary gland</tissue>
    </source>
</reference>
<feature type="domain" description="Ig-like" evidence="9">
    <location>
        <begin position="22"/>
        <end position="140"/>
    </location>
</feature>
<sequence length="178" mass="19816">MAVPTNSCLLVCLLTLTVLQLPTLDSAPFDVTAPQEPVLALVGSDAELTCGFSPNASSEYMELLWFRQTRSTAVLLYRDGQEQEGQQMTEYRGRATLATAGLLDGRATLLIRDVRVSDQGEYRCLFKDNDDFEEAAVYLKVAGGYRRDVSPRHSARRLSLWGESSCSFSKSKRIFTFT</sequence>
<reference evidence="10" key="3">
    <citation type="journal article" date="2000" name="Genome Res.">
        <title>RIKEN integrated sequence analysis (RISA) system--384-format sequencing pipeline with 384 multicapillary sequencer.</title>
        <authorList>
            <person name="Shibata K."/>
            <person name="Itoh M."/>
            <person name="Aizawa K."/>
            <person name="Nagaoka S."/>
            <person name="Sasaki N."/>
            <person name="Carninci P."/>
            <person name="Konno H."/>
            <person name="Akiyama J."/>
            <person name="Nishi K."/>
            <person name="Kitsunai T."/>
            <person name="Tashiro H."/>
            <person name="Itoh M."/>
            <person name="Sumi N."/>
            <person name="Ishii Y."/>
            <person name="Nakamura S."/>
            <person name="Hazama M."/>
            <person name="Nishine T."/>
            <person name="Harada A."/>
            <person name="Yamamoto R."/>
            <person name="Matsumoto H."/>
            <person name="Sakaguchi S."/>
            <person name="Ikegami T."/>
            <person name="Kashiwagi K."/>
            <person name="Fujiwake S."/>
            <person name="Inoue K."/>
            <person name="Togawa Y."/>
            <person name="Izawa M."/>
            <person name="Ohara E."/>
            <person name="Watahiki M."/>
            <person name="Yoneda Y."/>
            <person name="Ishikawa T."/>
            <person name="Ozawa K."/>
            <person name="Tanaka T."/>
            <person name="Matsuura S."/>
            <person name="Kawai J."/>
            <person name="Okazaki Y."/>
            <person name="Muramatsu M."/>
            <person name="Inoue Y."/>
            <person name="Kira A."/>
            <person name="Hayashizaki Y."/>
        </authorList>
    </citation>
    <scope>NUCLEOTIDE SEQUENCE</scope>
    <source>
        <strain evidence="10">C57BL/6J</strain>
        <tissue evidence="10">Mammary gland</tissue>
    </source>
</reference>
<reference evidence="10" key="8">
    <citation type="journal article" date="2005" name="Science">
        <title>Antisense Transcription in the Mammalian Transcriptome.</title>
        <authorList>
            <consortium name="RIKEN Genome Exploration Research Group and Genome Science Group (Genome Network Project Core Group) and the FANTOM Consortium"/>
        </authorList>
    </citation>
    <scope>NUCLEOTIDE SEQUENCE</scope>
    <source>
        <strain evidence="10">C57BL/6J</strain>
        <tissue evidence="10">Mammary gland</tissue>
    </source>
</reference>
<dbReference type="PANTHER" id="PTHR24100:SF138">
    <property type="entry name" value="BUTYROPHILIN SUBFAMILY 1 MEMBER A1"/>
    <property type="match status" value="1"/>
</dbReference>
<evidence type="ECO:0000256" key="5">
    <source>
        <dbReference type="ARBA" id="ARBA00023136"/>
    </source>
</evidence>
<dbReference type="Pfam" id="PF07686">
    <property type="entry name" value="V-set"/>
    <property type="match status" value="1"/>
</dbReference>
<protein>
    <recommendedName>
        <fullName evidence="9">Ig-like domain-containing protein</fullName>
    </recommendedName>
</protein>
<dbReference type="Gene3D" id="2.60.40.10">
    <property type="entry name" value="Immunoglobulins"/>
    <property type="match status" value="1"/>
</dbReference>
<reference evidence="10" key="2">
    <citation type="journal article" date="2000" name="Genome Res.">
        <title>Normalization and subtraction of cap-trapper-selected cDNAs to prepare full-length cDNA libraries for rapid discovery of new genes.</title>
        <authorList>
            <person name="Carninci P."/>
            <person name="Shibata Y."/>
            <person name="Hayatsu N."/>
            <person name="Sugahara Y."/>
            <person name="Shibata K."/>
            <person name="Itoh M."/>
            <person name="Konno H."/>
            <person name="Okazaki Y."/>
            <person name="Muramatsu M."/>
            <person name="Hayashizaki Y."/>
        </authorList>
    </citation>
    <scope>NUCLEOTIDE SEQUENCE</scope>
    <source>
        <strain evidence="10">C57BL/6J</strain>
        <tissue evidence="10">Mammary gland</tissue>
    </source>
</reference>
<dbReference type="InterPro" id="IPR013106">
    <property type="entry name" value="Ig_V-set"/>
</dbReference>
<evidence type="ECO:0000256" key="4">
    <source>
        <dbReference type="ARBA" id="ARBA00022989"/>
    </source>
</evidence>
<keyword evidence="5" id="KW-0472">Membrane</keyword>
<reference evidence="10" key="6">
    <citation type="journal article" date="2002" name="Nature">
        <title>Analysis of the mouse transcriptome based on functional annotation of 60,770 full-length cDNAs.</title>
        <authorList>
            <consortium name="The FANTOM Consortium and the RIKEN Genome Exploration Research Group Phase I and II Team"/>
        </authorList>
    </citation>
    <scope>NUCLEOTIDE SEQUENCE</scope>
    <source>
        <strain evidence="10">C57BL/6J</strain>
        <tissue evidence="10">Mammary gland</tissue>
    </source>
</reference>
<dbReference type="SMART" id="SM00409">
    <property type="entry name" value="IG"/>
    <property type="match status" value="1"/>
</dbReference>
<dbReference type="PANTHER" id="PTHR24100">
    <property type="entry name" value="BUTYROPHILIN"/>
    <property type="match status" value="1"/>
</dbReference>
<dbReference type="InterPro" id="IPR036179">
    <property type="entry name" value="Ig-like_dom_sf"/>
</dbReference>
<feature type="signal peptide" evidence="8">
    <location>
        <begin position="1"/>
        <end position="26"/>
    </location>
</feature>
<accession>Q9D1U4</accession>
<comment type="subcellular location">
    <subcellularLocation>
        <location evidence="1">Membrane</location>
    </subcellularLocation>
</comment>
<feature type="chain" id="PRO_5004327973" description="Ig-like domain-containing protein" evidence="8">
    <location>
        <begin position="27"/>
        <end position="178"/>
    </location>
</feature>
<keyword evidence="7" id="KW-0393">Immunoglobulin domain</keyword>
<dbReference type="InterPro" id="IPR007110">
    <property type="entry name" value="Ig-like_dom"/>
</dbReference>
<dbReference type="InterPro" id="IPR050504">
    <property type="entry name" value="IgSF_BTN/MOG"/>
</dbReference>
<reference evidence="10" key="7">
    <citation type="journal article" date="2005" name="Science">
        <title>The Transcriptional Landscape of the Mammalian Genome.</title>
        <authorList>
            <consortium name="The FANTOM Consortium"/>
            <consortium name="Riken Genome Exploration Research Group and Genome Science Group (Genome Network Project Core Group)"/>
        </authorList>
    </citation>
    <scope>NUCLEOTIDE SEQUENCE</scope>
    <source>
        <strain evidence="10">C57BL/6J</strain>
        <tissue evidence="10">Mammary gland</tissue>
    </source>
</reference>
<evidence type="ECO:0000256" key="8">
    <source>
        <dbReference type="SAM" id="SignalP"/>
    </source>
</evidence>
<evidence type="ECO:0000259" key="9">
    <source>
        <dbReference type="PROSITE" id="PS50835"/>
    </source>
</evidence>
<dbReference type="AlphaFoldDB" id="Q9D1U4"/>
<organism evidence="10">
    <name type="scientific">Mus musculus</name>
    <name type="common">Mouse</name>
    <dbReference type="NCBI Taxonomy" id="10090"/>
    <lineage>
        <taxon>Eukaryota</taxon>
        <taxon>Metazoa</taxon>
        <taxon>Chordata</taxon>
        <taxon>Craniata</taxon>
        <taxon>Vertebrata</taxon>
        <taxon>Euteleostomi</taxon>
        <taxon>Mammalia</taxon>
        <taxon>Eutheria</taxon>
        <taxon>Euarchontoglires</taxon>
        <taxon>Glires</taxon>
        <taxon>Rodentia</taxon>
        <taxon>Myomorpha</taxon>
        <taxon>Muroidea</taxon>
        <taxon>Muridae</taxon>
        <taxon>Murinae</taxon>
        <taxon>Mus</taxon>
        <taxon>Mus</taxon>
    </lineage>
</organism>
<evidence type="ECO:0000256" key="1">
    <source>
        <dbReference type="ARBA" id="ARBA00004370"/>
    </source>
</evidence>
<dbReference type="UCSC" id="uc007ptt.1">
    <property type="organism name" value="mouse"/>
</dbReference>
<evidence type="ECO:0000256" key="7">
    <source>
        <dbReference type="ARBA" id="ARBA00023319"/>
    </source>
</evidence>
<keyword evidence="3" id="KW-0812">Transmembrane</keyword>
<proteinExistence type="evidence at transcript level"/>
<name>Q9D1U4_MOUSE</name>
<dbReference type="EMBL" id="AK021333">
    <property type="protein sequence ID" value="BAB32377.1"/>
    <property type="molecule type" value="mRNA"/>
</dbReference>
<reference evidence="10" key="1">
    <citation type="journal article" date="1999" name="Methods Enzymol.">
        <title>High-efficiency full-length cDNA cloning.</title>
        <authorList>
            <person name="Carninci P."/>
            <person name="Hayashizaki Y."/>
        </authorList>
    </citation>
    <scope>NUCLEOTIDE SEQUENCE</scope>
    <source>
        <strain evidence="10">C57BL/6J</strain>
        <tissue evidence="10">Mammary gland</tissue>
    </source>
</reference>
<reference evidence="10" key="5">
    <citation type="journal article" date="2001" name="Nature">
        <title>Functional annotation of a full-length mouse cDNA collection.</title>
        <authorList>
            <consortium name="The RIKEN Genome Exploration Research Group Phase II Team and the FANTOM Consortium"/>
        </authorList>
    </citation>
    <scope>NUCLEOTIDE SEQUENCE</scope>
    <source>
        <strain evidence="10">C57BL/6J</strain>
        <tissue evidence="10">Mammary gland</tissue>
    </source>
</reference>
<comment type="similarity">
    <text evidence="2">Belongs to the immunoglobulin superfamily. BTN/MOG family.</text>
</comment>
<evidence type="ECO:0000256" key="2">
    <source>
        <dbReference type="ARBA" id="ARBA00007591"/>
    </source>
</evidence>
<dbReference type="PROSITE" id="PS50835">
    <property type="entry name" value="IG_LIKE"/>
    <property type="match status" value="1"/>
</dbReference>
<keyword evidence="6" id="KW-1015">Disulfide bond</keyword>
<dbReference type="FunFam" id="2.60.40.10:FF:000183">
    <property type="entry name" value="Myelin-oligodendrocyte glycoprotein"/>
    <property type="match status" value="1"/>
</dbReference>
<dbReference type="SMART" id="SM00406">
    <property type="entry name" value="IGv"/>
    <property type="match status" value="1"/>
</dbReference>